<evidence type="ECO:0000313" key="4">
    <source>
        <dbReference type="Proteomes" id="UP000321523"/>
    </source>
</evidence>
<evidence type="ECO:0000256" key="2">
    <source>
        <dbReference type="SAM" id="SignalP"/>
    </source>
</evidence>
<keyword evidence="2" id="KW-0732">Signal</keyword>
<name>A0A512DTZ7_9PROT</name>
<dbReference type="InterPro" id="IPR005064">
    <property type="entry name" value="BUG"/>
</dbReference>
<dbReference type="OrthoDB" id="7250553at2"/>
<sequence>MLTRRDFLAAAAAGLVVAGTGGVASAQSAYPAKPIRLIVPYPPGGSTDIAARVVGEQISQSLGQRFVVDNRPGAGGNIGMQLAATSDPDGYTVVVGTTAHAINMTLFKDLSYDTVKDFEPIALLTEVPLMLVVNPSVKAQTVEELIALAKQEPGSLDVASSGNGQSTHLAAELFNAMAGVKMTHVPYKGSAPAITDVVAGHVQLMFDTVMSALPHVQAGKLRALAVTSAKRAPVVPDVPTIAEAALPGYEAIAWNGLFAPKGTPRAIVDQLNAETVKAVQSDKVKEQFASMGATARPTTPDEFGSYVRNEVTKWAKVVNESGARIE</sequence>
<dbReference type="PANTHER" id="PTHR42928:SF5">
    <property type="entry name" value="BLR1237 PROTEIN"/>
    <property type="match status" value="1"/>
</dbReference>
<dbReference type="PANTHER" id="PTHR42928">
    <property type="entry name" value="TRICARBOXYLATE-BINDING PROTEIN"/>
    <property type="match status" value="1"/>
</dbReference>
<dbReference type="EMBL" id="BJYZ01000019">
    <property type="protein sequence ID" value="GEO39938.1"/>
    <property type="molecule type" value="Genomic_DNA"/>
</dbReference>
<dbReference type="PIRSF" id="PIRSF017082">
    <property type="entry name" value="YflP"/>
    <property type="match status" value="1"/>
</dbReference>
<dbReference type="InterPro" id="IPR019546">
    <property type="entry name" value="TAT_signal_bac_arc"/>
</dbReference>
<dbReference type="InterPro" id="IPR006311">
    <property type="entry name" value="TAT_signal"/>
</dbReference>
<organism evidence="3 4">
    <name type="scientific">Skermanella aerolata</name>
    <dbReference type="NCBI Taxonomy" id="393310"/>
    <lineage>
        <taxon>Bacteria</taxon>
        <taxon>Pseudomonadati</taxon>
        <taxon>Pseudomonadota</taxon>
        <taxon>Alphaproteobacteria</taxon>
        <taxon>Rhodospirillales</taxon>
        <taxon>Azospirillaceae</taxon>
        <taxon>Skermanella</taxon>
    </lineage>
</organism>
<dbReference type="CDD" id="cd13578">
    <property type="entry name" value="PBP2_Bug27"/>
    <property type="match status" value="1"/>
</dbReference>
<evidence type="ECO:0000256" key="1">
    <source>
        <dbReference type="ARBA" id="ARBA00006987"/>
    </source>
</evidence>
<dbReference type="Proteomes" id="UP000321523">
    <property type="component" value="Unassembled WGS sequence"/>
</dbReference>
<dbReference type="InterPro" id="IPR042100">
    <property type="entry name" value="Bug_dom1"/>
</dbReference>
<reference evidence="3 4" key="1">
    <citation type="submission" date="2019-07" db="EMBL/GenBank/DDBJ databases">
        <title>Whole genome shotgun sequence of Skermanella aerolata NBRC 106429.</title>
        <authorList>
            <person name="Hosoyama A."/>
            <person name="Uohara A."/>
            <person name="Ohji S."/>
            <person name="Ichikawa N."/>
        </authorList>
    </citation>
    <scope>NUCLEOTIDE SEQUENCE [LARGE SCALE GENOMIC DNA]</scope>
    <source>
        <strain evidence="3 4">NBRC 106429</strain>
    </source>
</reference>
<dbReference type="Gene3D" id="3.40.190.10">
    <property type="entry name" value="Periplasmic binding protein-like II"/>
    <property type="match status" value="1"/>
</dbReference>
<dbReference type="RefSeq" id="WP_147040667.1">
    <property type="nucleotide sequence ID" value="NZ_BJYZ01000019.1"/>
</dbReference>
<feature type="signal peptide" evidence="2">
    <location>
        <begin position="1"/>
        <end position="26"/>
    </location>
</feature>
<accession>A0A512DTZ7</accession>
<dbReference type="SUPFAM" id="SSF53850">
    <property type="entry name" value="Periplasmic binding protein-like II"/>
    <property type="match status" value="1"/>
</dbReference>
<comment type="caution">
    <text evidence="3">The sequence shown here is derived from an EMBL/GenBank/DDBJ whole genome shotgun (WGS) entry which is preliminary data.</text>
</comment>
<comment type="similarity">
    <text evidence="1">Belongs to the UPF0065 (bug) family.</text>
</comment>
<dbReference type="NCBIfam" id="TIGR01409">
    <property type="entry name" value="TAT_signal_seq"/>
    <property type="match status" value="1"/>
</dbReference>
<dbReference type="Pfam" id="PF03401">
    <property type="entry name" value="TctC"/>
    <property type="match status" value="1"/>
</dbReference>
<feature type="chain" id="PRO_5021949065" evidence="2">
    <location>
        <begin position="27"/>
        <end position="326"/>
    </location>
</feature>
<proteinExistence type="inferred from homology"/>
<gene>
    <name evidence="3" type="ORF">SAE02_40860</name>
</gene>
<dbReference type="PROSITE" id="PS51318">
    <property type="entry name" value="TAT"/>
    <property type="match status" value="1"/>
</dbReference>
<protein>
    <submittedName>
        <fullName evidence="3">MFS transporter</fullName>
    </submittedName>
</protein>
<dbReference type="AlphaFoldDB" id="A0A512DTZ7"/>
<evidence type="ECO:0000313" key="3">
    <source>
        <dbReference type="EMBL" id="GEO39938.1"/>
    </source>
</evidence>
<dbReference type="Gene3D" id="3.40.190.150">
    <property type="entry name" value="Bordetella uptake gene, domain 1"/>
    <property type="match status" value="1"/>
</dbReference>
<keyword evidence="4" id="KW-1185">Reference proteome</keyword>